<dbReference type="InterPro" id="IPR011042">
    <property type="entry name" value="6-blade_b-propeller_TolB-like"/>
</dbReference>
<dbReference type="AlphaFoldDB" id="A0A432WI33"/>
<sequence length="370" mass="40912">MLQTFRISLMAALLVSASPALAEYTTTVISDELEYPWGMEMLPDGRILVTEQTGALRIINTEGELVEEPIANVPEAWVEGHGGLFDVKLAPDFADSNRIYLSYACGTRKNSSTCLARALFAGDTLNEVEEIFRSSPGREGSAHYGGRFTFLADNTLVMGLGDGFDYREQAQNPENHIGSVVRLNMDGSIPANNPFVGLSHAAPETYSYGHRNVQGIVYDPQSDRLYTNEHGPKGGDELNLMRAGANYGWPLITGGVDYNNARITPYQQLPGMTSPLLEWTPSIAPSGMTLYRGDAFGDWRGDFFVSALAAKKVQRVRLAGNRVIEQEDLFTELDRRIRYVYTGADGYLYLLTDQQNGELIRVTPKGEHHE</sequence>
<evidence type="ECO:0000259" key="2">
    <source>
        <dbReference type="Pfam" id="PF07995"/>
    </source>
</evidence>
<dbReference type="Proteomes" id="UP000287823">
    <property type="component" value="Unassembled WGS sequence"/>
</dbReference>
<reference evidence="3 4" key="1">
    <citation type="journal article" date="2011" name="Front. Microbiol.">
        <title>Genomic signatures of strain selection and enhancement in Bacillus atrophaeus var. globigii, a historical biowarfare simulant.</title>
        <authorList>
            <person name="Gibbons H.S."/>
            <person name="Broomall S.M."/>
            <person name="McNew L.A."/>
            <person name="Daligault H."/>
            <person name="Chapman C."/>
            <person name="Bruce D."/>
            <person name="Karavis M."/>
            <person name="Krepps M."/>
            <person name="McGregor P.A."/>
            <person name="Hong C."/>
            <person name="Park K.H."/>
            <person name="Akmal A."/>
            <person name="Feldman A."/>
            <person name="Lin J.S."/>
            <person name="Chang W.E."/>
            <person name="Higgs B.W."/>
            <person name="Demirev P."/>
            <person name="Lindquist J."/>
            <person name="Liem A."/>
            <person name="Fochler E."/>
            <person name="Read T.D."/>
            <person name="Tapia R."/>
            <person name="Johnson S."/>
            <person name="Bishop-Lilly K.A."/>
            <person name="Detter C."/>
            <person name="Han C."/>
            <person name="Sozhamannan S."/>
            <person name="Rosenzweig C.N."/>
            <person name="Skowronski E.W."/>
        </authorList>
    </citation>
    <scope>NUCLEOTIDE SEQUENCE [LARGE SCALE GENOMIC DNA]</scope>
    <source>
        <strain evidence="3 4">Y4G10-17</strain>
    </source>
</reference>
<evidence type="ECO:0000313" key="3">
    <source>
        <dbReference type="EMBL" id="RUO33381.1"/>
    </source>
</evidence>
<dbReference type="InterPro" id="IPR012938">
    <property type="entry name" value="Glc/Sorbosone_DH"/>
</dbReference>
<protein>
    <submittedName>
        <fullName evidence="3">Glucose dehydrogenase</fullName>
    </submittedName>
</protein>
<accession>A0A432WI33</accession>
<name>A0A432WI33_9GAMM</name>
<keyword evidence="1" id="KW-0732">Signal</keyword>
<dbReference type="SUPFAM" id="SSF50952">
    <property type="entry name" value="Soluble quinoprotein glucose dehydrogenase"/>
    <property type="match status" value="1"/>
</dbReference>
<evidence type="ECO:0000313" key="4">
    <source>
        <dbReference type="Proteomes" id="UP000287823"/>
    </source>
</evidence>
<feature type="signal peptide" evidence="1">
    <location>
        <begin position="1"/>
        <end position="22"/>
    </location>
</feature>
<proteinExistence type="predicted"/>
<feature type="chain" id="PRO_5019537458" evidence="1">
    <location>
        <begin position="23"/>
        <end position="370"/>
    </location>
</feature>
<dbReference type="PANTHER" id="PTHR19328:SF75">
    <property type="entry name" value="ALDOSE SUGAR DEHYDROGENASE YLII"/>
    <property type="match status" value="1"/>
</dbReference>
<dbReference type="Gene3D" id="2.120.10.30">
    <property type="entry name" value="TolB, C-terminal domain"/>
    <property type="match status" value="1"/>
</dbReference>
<keyword evidence="4" id="KW-1185">Reference proteome</keyword>
<dbReference type="Pfam" id="PF07995">
    <property type="entry name" value="GSDH"/>
    <property type="match status" value="1"/>
</dbReference>
<dbReference type="PANTHER" id="PTHR19328">
    <property type="entry name" value="HEDGEHOG-INTERACTING PROTEIN"/>
    <property type="match status" value="1"/>
</dbReference>
<dbReference type="InterPro" id="IPR011041">
    <property type="entry name" value="Quinoprot_gluc/sorb_DH_b-prop"/>
</dbReference>
<comment type="caution">
    <text evidence="3">The sequence shown here is derived from an EMBL/GenBank/DDBJ whole genome shotgun (WGS) entry which is preliminary data.</text>
</comment>
<evidence type="ECO:0000256" key="1">
    <source>
        <dbReference type="SAM" id="SignalP"/>
    </source>
</evidence>
<organism evidence="3 4">
    <name type="scientific">Aliidiomarina soli</name>
    <dbReference type="NCBI Taxonomy" id="1928574"/>
    <lineage>
        <taxon>Bacteria</taxon>
        <taxon>Pseudomonadati</taxon>
        <taxon>Pseudomonadota</taxon>
        <taxon>Gammaproteobacteria</taxon>
        <taxon>Alteromonadales</taxon>
        <taxon>Idiomarinaceae</taxon>
        <taxon>Aliidiomarina</taxon>
    </lineage>
</organism>
<dbReference type="EMBL" id="PIPO01000003">
    <property type="protein sequence ID" value="RUO33381.1"/>
    <property type="molecule type" value="Genomic_DNA"/>
</dbReference>
<feature type="domain" description="Glucose/Sorbosone dehydrogenase" evidence="2">
    <location>
        <begin position="33"/>
        <end position="361"/>
    </location>
</feature>
<gene>
    <name evidence="3" type="ORF">CWE14_06685</name>
</gene>